<evidence type="ECO:0000313" key="4">
    <source>
        <dbReference type="Proteomes" id="UP000593567"/>
    </source>
</evidence>
<dbReference type="OrthoDB" id="6250271at2759"/>
<dbReference type="Gene3D" id="2.60.40.60">
    <property type="entry name" value="Cadherins"/>
    <property type="match status" value="1"/>
</dbReference>
<reference evidence="3" key="1">
    <citation type="submission" date="2020-06" db="EMBL/GenBank/DDBJ databases">
        <title>Draft genome of Bugula neritina, a colonial animal packing powerful symbionts and potential medicines.</title>
        <authorList>
            <person name="Rayko M."/>
        </authorList>
    </citation>
    <scope>NUCLEOTIDE SEQUENCE [LARGE SCALE GENOMIC DNA]</scope>
    <source>
        <strain evidence="3">Kwan_BN1</strain>
    </source>
</reference>
<dbReference type="PROSITE" id="PS50268">
    <property type="entry name" value="CADHERIN_2"/>
    <property type="match status" value="1"/>
</dbReference>
<protein>
    <recommendedName>
        <fullName evidence="2">Cadherin domain-containing protein</fullName>
    </recommendedName>
</protein>
<evidence type="ECO:0000313" key="3">
    <source>
        <dbReference type="EMBL" id="KAF6041178.1"/>
    </source>
</evidence>
<proteinExistence type="predicted"/>
<accession>A0A7J7KSZ0</accession>
<dbReference type="GO" id="GO:0016020">
    <property type="term" value="C:membrane"/>
    <property type="evidence" value="ECO:0007669"/>
    <property type="project" value="InterPro"/>
</dbReference>
<dbReference type="Proteomes" id="UP000593567">
    <property type="component" value="Unassembled WGS sequence"/>
</dbReference>
<dbReference type="InterPro" id="IPR002126">
    <property type="entry name" value="Cadherin-like_dom"/>
</dbReference>
<dbReference type="EMBL" id="VXIV02000069">
    <property type="protein sequence ID" value="KAF6041178.1"/>
    <property type="molecule type" value="Genomic_DNA"/>
</dbReference>
<keyword evidence="1" id="KW-0106">Calcium</keyword>
<keyword evidence="4" id="KW-1185">Reference proteome</keyword>
<dbReference type="AlphaFoldDB" id="A0A7J7KSZ0"/>
<gene>
    <name evidence="3" type="ORF">EB796_000516</name>
</gene>
<sequence>MAGNTEDDAFQLHPTNGQLTLRRALSKQDGRQFDLTIMVSDGGLNDTAHVYIDLLDYNDYKPNSLETTMLKLFQKLQQWARLS</sequence>
<name>A0A7J7KSZ0_BUGNE</name>
<evidence type="ECO:0000256" key="1">
    <source>
        <dbReference type="PROSITE-ProRule" id="PRU00043"/>
    </source>
</evidence>
<dbReference type="SUPFAM" id="SSF49313">
    <property type="entry name" value="Cadherin-like"/>
    <property type="match status" value="1"/>
</dbReference>
<dbReference type="CDD" id="cd11304">
    <property type="entry name" value="Cadherin_repeat"/>
    <property type="match status" value="1"/>
</dbReference>
<evidence type="ECO:0000259" key="2">
    <source>
        <dbReference type="PROSITE" id="PS50268"/>
    </source>
</evidence>
<dbReference type="GO" id="GO:0005509">
    <property type="term" value="F:calcium ion binding"/>
    <property type="evidence" value="ECO:0007669"/>
    <property type="project" value="UniProtKB-UniRule"/>
</dbReference>
<organism evidence="3 4">
    <name type="scientific">Bugula neritina</name>
    <name type="common">Brown bryozoan</name>
    <name type="synonym">Sertularia neritina</name>
    <dbReference type="NCBI Taxonomy" id="10212"/>
    <lineage>
        <taxon>Eukaryota</taxon>
        <taxon>Metazoa</taxon>
        <taxon>Spiralia</taxon>
        <taxon>Lophotrochozoa</taxon>
        <taxon>Bryozoa</taxon>
        <taxon>Gymnolaemata</taxon>
        <taxon>Cheilostomatida</taxon>
        <taxon>Flustrina</taxon>
        <taxon>Buguloidea</taxon>
        <taxon>Bugulidae</taxon>
        <taxon>Bugula</taxon>
    </lineage>
</organism>
<feature type="domain" description="Cadherin" evidence="2">
    <location>
        <begin position="3"/>
        <end position="64"/>
    </location>
</feature>
<dbReference type="GO" id="GO:0007156">
    <property type="term" value="P:homophilic cell adhesion via plasma membrane adhesion molecules"/>
    <property type="evidence" value="ECO:0007669"/>
    <property type="project" value="InterPro"/>
</dbReference>
<dbReference type="InterPro" id="IPR015919">
    <property type="entry name" value="Cadherin-like_sf"/>
</dbReference>
<comment type="caution">
    <text evidence="3">The sequence shown here is derived from an EMBL/GenBank/DDBJ whole genome shotgun (WGS) entry which is preliminary data.</text>
</comment>